<dbReference type="Gene3D" id="3.40.50.300">
    <property type="entry name" value="P-loop containing nucleotide triphosphate hydrolases"/>
    <property type="match status" value="1"/>
</dbReference>
<accession>A0A074M2C0</accession>
<gene>
    <name evidence="2" type="ORF">EH31_06550</name>
</gene>
<feature type="domain" description="Virulence-associated protein E-like" evidence="1">
    <location>
        <begin position="193"/>
        <end position="363"/>
    </location>
</feature>
<reference evidence="2 3" key="1">
    <citation type="submission" date="2014-04" db="EMBL/GenBank/DDBJ databases">
        <title>A comprehensive comparison of genomes of Erythrobacter spp. strains.</title>
        <authorList>
            <person name="Zheng Q."/>
        </authorList>
    </citation>
    <scope>NUCLEOTIDE SEQUENCE [LARGE SCALE GENOMIC DNA]</scope>
    <source>
        <strain evidence="2 3">DSM 6997</strain>
    </source>
</reference>
<dbReference type="AlphaFoldDB" id="A0A074M2C0"/>
<evidence type="ECO:0000259" key="1">
    <source>
        <dbReference type="Pfam" id="PF05272"/>
    </source>
</evidence>
<dbReference type="EMBL" id="JMIW01000012">
    <property type="protein sequence ID" value="KEO86740.1"/>
    <property type="molecule type" value="Genomic_DNA"/>
</dbReference>
<organism evidence="2 3">
    <name type="scientific">Erythrobacter longus</name>
    <dbReference type="NCBI Taxonomy" id="1044"/>
    <lineage>
        <taxon>Bacteria</taxon>
        <taxon>Pseudomonadati</taxon>
        <taxon>Pseudomonadota</taxon>
        <taxon>Alphaproteobacteria</taxon>
        <taxon>Sphingomonadales</taxon>
        <taxon>Erythrobacteraceae</taxon>
        <taxon>Erythrobacter/Porphyrobacter group</taxon>
        <taxon>Erythrobacter</taxon>
    </lineage>
</organism>
<evidence type="ECO:0000313" key="2">
    <source>
        <dbReference type="EMBL" id="KEO86740.1"/>
    </source>
</evidence>
<comment type="caution">
    <text evidence="2">The sequence shown here is derived from an EMBL/GenBank/DDBJ whole genome shotgun (WGS) entry which is preliminary data.</text>
</comment>
<protein>
    <recommendedName>
        <fullName evidence="1">Virulence-associated protein E-like domain-containing protein</fullName>
    </recommendedName>
</protein>
<keyword evidence="3" id="KW-1185">Reference proteome</keyword>
<dbReference type="eggNOG" id="ENOG502ZMW7">
    <property type="taxonomic scope" value="Bacteria"/>
</dbReference>
<dbReference type="InterPro" id="IPR007936">
    <property type="entry name" value="VapE-like_dom"/>
</dbReference>
<sequence>MTMNTEEYEAQLSAEREYWLERAAKNLDVDGALDNLDFENPVTDDHLSKLVAAKITTVAKISKARRAFRANAERDQKIAAVTDSILGEDPSTPSGFVLGRLRKLSTRVSFNGDIHQGSHSIDSETIKRECRISARNAGMNAGDYGGINDAVEQWIYDGRQQALKETVQRLKVRQDFDFDDLAKTYFVETELCDYKLIAAILRKFVHQVQTKFADRPVQHHLMPVIFGKSGEGKSYLVNQMIQPISDFTGYTNFQALTDDRNICLFEKRVLVLDEMDKAARADIESIKNIITSDTIERRPMRSNTTMTKRNATTLIGTTNRLLSEVIADETSTRRFAQLTFKNDVPHNEIERFSFENMWCAVQADDAEPLADLREELHRHQSQSLVLGPVQEWLTENRDQISSGTYTTSSLFDLFRNFRENAITGRDMAPRSMSRFSEELRRAIEQDQSWKITKVRTASGFRWHVESRSTQLLKVVGS</sequence>
<dbReference type="SUPFAM" id="SSF52540">
    <property type="entry name" value="P-loop containing nucleoside triphosphate hydrolases"/>
    <property type="match status" value="1"/>
</dbReference>
<dbReference type="Pfam" id="PF05272">
    <property type="entry name" value="VapE-like_dom"/>
    <property type="match status" value="1"/>
</dbReference>
<name>A0A074M2C0_ERYLO</name>
<dbReference type="RefSeq" id="WP_034962489.1">
    <property type="nucleotide sequence ID" value="NZ_JMIW01000012.1"/>
</dbReference>
<dbReference type="Proteomes" id="UP000027647">
    <property type="component" value="Unassembled WGS sequence"/>
</dbReference>
<proteinExistence type="predicted"/>
<dbReference type="InterPro" id="IPR027417">
    <property type="entry name" value="P-loop_NTPase"/>
</dbReference>
<dbReference type="OrthoDB" id="7569490at2"/>
<evidence type="ECO:0000313" key="3">
    <source>
        <dbReference type="Proteomes" id="UP000027647"/>
    </source>
</evidence>